<sequence>PGESIDEYHTRLQIAAKYCEFHDHDTEIKLQIELGTSSKKLRQHSFRNPSLTLTDLISYARTLAETEKQASGIANSSFNMPSSAEINAVNKDNSSPNDQRSQKPEPKQKELPRTSEQ</sequence>
<comment type="caution">
    <text evidence="2">The sequence shown here is derived from an EMBL/GenBank/DDBJ whole genome shotgun (WGS) entry which is preliminary data.</text>
</comment>
<dbReference type="OrthoDB" id="5868531at2759"/>
<dbReference type="Proteomes" id="UP001152795">
    <property type="component" value="Unassembled WGS sequence"/>
</dbReference>
<feature type="compositionally biased region" description="Basic and acidic residues" evidence="1">
    <location>
        <begin position="100"/>
        <end position="117"/>
    </location>
</feature>
<organism evidence="2 3">
    <name type="scientific">Paramuricea clavata</name>
    <name type="common">Red gorgonian</name>
    <name type="synonym">Violescent sea-whip</name>
    <dbReference type="NCBI Taxonomy" id="317549"/>
    <lineage>
        <taxon>Eukaryota</taxon>
        <taxon>Metazoa</taxon>
        <taxon>Cnidaria</taxon>
        <taxon>Anthozoa</taxon>
        <taxon>Octocorallia</taxon>
        <taxon>Malacalcyonacea</taxon>
        <taxon>Plexauridae</taxon>
        <taxon>Paramuricea</taxon>
    </lineage>
</organism>
<dbReference type="AlphaFoldDB" id="A0A6S7JR14"/>
<evidence type="ECO:0000313" key="2">
    <source>
        <dbReference type="EMBL" id="CAB4032534.1"/>
    </source>
</evidence>
<feature type="region of interest" description="Disordered" evidence="1">
    <location>
        <begin position="70"/>
        <end position="117"/>
    </location>
</feature>
<gene>
    <name evidence="2" type="ORF">PACLA_8A017300</name>
</gene>
<keyword evidence="3" id="KW-1185">Reference proteome</keyword>
<proteinExistence type="predicted"/>
<feature type="non-terminal residue" evidence="2">
    <location>
        <position position="1"/>
    </location>
</feature>
<accession>A0A6S7JR14</accession>
<protein>
    <submittedName>
        <fullName evidence="2">Uncharacterized protein</fullName>
    </submittedName>
</protein>
<name>A0A6S7JR14_PARCT</name>
<evidence type="ECO:0000256" key="1">
    <source>
        <dbReference type="SAM" id="MobiDB-lite"/>
    </source>
</evidence>
<feature type="compositionally biased region" description="Polar residues" evidence="1">
    <location>
        <begin position="72"/>
        <end position="99"/>
    </location>
</feature>
<feature type="non-terminal residue" evidence="2">
    <location>
        <position position="117"/>
    </location>
</feature>
<reference evidence="2" key="1">
    <citation type="submission" date="2020-04" db="EMBL/GenBank/DDBJ databases">
        <authorList>
            <person name="Alioto T."/>
            <person name="Alioto T."/>
            <person name="Gomez Garrido J."/>
        </authorList>
    </citation>
    <scope>NUCLEOTIDE SEQUENCE</scope>
    <source>
        <strain evidence="2">A484AB</strain>
    </source>
</reference>
<evidence type="ECO:0000313" key="3">
    <source>
        <dbReference type="Proteomes" id="UP001152795"/>
    </source>
</evidence>
<dbReference type="EMBL" id="CACRXK020018478">
    <property type="protein sequence ID" value="CAB4032534.1"/>
    <property type="molecule type" value="Genomic_DNA"/>
</dbReference>